<organism evidence="1 2">
    <name type="scientific">Sporolactobacillus laevolacticus DSM 442</name>
    <dbReference type="NCBI Taxonomy" id="1395513"/>
    <lineage>
        <taxon>Bacteria</taxon>
        <taxon>Bacillati</taxon>
        <taxon>Bacillota</taxon>
        <taxon>Bacilli</taxon>
        <taxon>Bacillales</taxon>
        <taxon>Sporolactobacillaceae</taxon>
        <taxon>Sporolactobacillus</taxon>
    </lineage>
</organism>
<dbReference type="STRING" id="1395513.P343_07750"/>
<dbReference type="PATRIC" id="fig|1395513.3.peg.1574"/>
<evidence type="ECO:0000313" key="1">
    <source>
        <dbReference type="EMBL" id="EST12199.1"/>
    </source>
</evidence>
<evidence type="ECO:0000313" key="2">
    <source>
        <dbReference type="Proteomes" id="UP000018296"/>
    </source>
</evidence>
<dbReference type="EMBL" id="AWTC01000006">
    <property type="protein sequence ID" value="EST12199.1"/>
    <property type="molecule type" value="Genomic_DNA"/>
</dbReference>
<comment type="caution">
    <text evidence="1">The sequence shown here is derived from an EMBL/GenBank/DDBJ whole genome shotgun (WGS) entry which is preliminary data.</text>
</comment>
<accession>V6J611</accession>
<sequence>MDNLRTHAGFGNLEHHRTNEIKDINDIQEISKGLEKDLNYQEGSIVIINFIKLP</sequence>
<dbReference type="AlphaFoldDB" id="V6J611"/>
<protein>
    <submittedName>
        <fullName evidence="1">Uncharacterized protein</fullName>
    </submittedName>
</protein>
<dbReference type="Proteomes" id="UP000018296">
    <property type="component" value="Unassembled WGS sequence"/>
</dbReference>
<reference evidence="1 2" key="1">
    <citation type="journal article" date="2013" name="Genome Announc.">
        <title>Genome Sequence of Sporolactobacillus laevolacticus DSM442, an Efficient Polymer-Grade D-Lactate Producer from Agricultural Waste Cottonseed as a Nitrogen Source.</title>
        <authorList>
            <person name="Wang H."/>
            <person name="Wang L."/>
            <person name="Ju J."/>
            <person name="Yu B."/>
            <person name="Ma Y."/>
        </authorList>
    </citation>
    <scope>NUCLEOTIDE SEQUENCE [LARGE SCALE GENOMIC DNA]</scope>
    <source>
        <strain evidence="1 2">DSM 442</strain>
    </source>
</reference>
<name>V6J611_9BACL</name>
<proteinExistence type="predicted"/>
<gene>
    <name evidence="1" type="ORF">P343_07750</name>
</gene>
<keyword evidence="2" id="KW-1185">Reference proteome</keyword>